<evidence type="ECO:0000256" key="13">
    <source>
        <dbReference type="RuleBase" id="RU000304"/>
    </source>
</evidence>
<keyword evidence="2 13" id="KW-0723">Serine/threonine-protein kinase</keyword>
<keyword evidence="5 14" id="KW-0418">Kinase</keyword>
<dbReference type="Gene3D" id="3.30.200.20">
    <property type="entry name" value="Phosphorylase Kinase, domain 1"/>
    <property type="match status" value="1"/>
</dbReference>
<evidence type="ECO:0000256" key="6">
    <source>
        <dbReference type="ARBA" id="ARBA00022840"/>
    </source>
</evidence>
<evidence type="ECO:0000256" key="9">
    <source>
        <dbReference type="PIRSR" id="PIRSR630616-1"/>
    </source>
</evidence>
<evidence type="ECO:0000256" key="8">
    <source>
        <dbReference type="ARBA" id="ARBA00048679"/>
    </source>
</evidence>
<dbReference type="Pfam" id="PF00069">
    <property type="entry name" value="Pkinase"/>
    <property type="match status" value="1"/>
</dbReference>
<feature type="binding site" evidence="10">
    <location>
        <position position="189"/>
    </location>
    <ligand>
        <name>ATP</name>
        <dbReference type="ChEBI" id="CHEBI:30616"/>
    </ligand>
</feature>
<evidence type="ECO:0000256" key="4">
    <source>
        <dbReference type="ARBA" id="ARBA00022741"/>
    </source>
</evidence>
<reference evidence="16 17" key="1">
    <citation type="journal article" date="2023" name="Arcadia Sci">
        <title>De novo assembly of a long-read Amblyomma americanum tick genome.</title>
        <authorList>
            <person name="Chou S."/>
            <person name="Poskanzer K.E."/>
            <person name="Rollins M."/>
            <person name="Thuy-Boun P.S."/>
        </authorList>
    </citation>
    <scope>NUCLEOTIDE SEQUENCE [LARGE SCALE GENOMIC DNA]</scope>
    <source>
        <strain evidence="16">F_SG_1</strain>
        <tissue evidence="16">Salivary glands</tissue>
    </source>
</reference>
<dbReference type="InterPro" id="IPR030616">
    <property type="entry name" value="Aur-like"/>
</dbReference>
<dbReference type="InterPro" id="IPR017441">
    <property type="entry name" value="Protein_kinase_ATP_BS"/>
</dbReference>
<dbReference type="AlphaFoldDB" id="A0AAQ4ENP6"/>
<dbReference type="SUPFAM" id="SSF56112">
    <property type="entry name" value="Protein kinase-like (PK-like)"/>
    <property type="match status" value="1"/>
</dbReference>
<dbReference type="Gene3D" id="1.10.510.10">
    <property type="entry name" value="Transferase(Phosphotransferase) domain 1"/>
    <property type="match status" value="1"/>
</dbReference>
<name>A0AAQ4ENP6_AMBAM</name>
<gene>
    <name evidence="16" type="ORF">V5799_030253</name>
</gene>
<evidence type="ECO:0000256" key="14">
    <source>
        <dbReference type="RuleBase" id="RU367134"/>
    </source>
</evidence>
<feature type="active site" description="Proton acceptor" evidence="9">
    <location>
        <position position="171"/>
    </location>
</feature>
<comment type="subcellular location">
    <subcellularLocation>
        <location evidence="1">Midbody</location>
    </subcellularLocation>
</comment>
<dbReference type="GO" id="GO:0005524">
    <property type="term" value="F:ATP binding"/>
    <property type="evidence" value="ECO:0007669"/>
    <property type="project" value="UniProtKB-UniRule"/>
</dbReference>
<dbReference type="EC" id="2.7.11.1" evidence="14"/>
<dbReference type="GO" id="GO:0000070">
    <property type="term" value="P:mitotic sister chromatid segregation"/>
    <property type="evidence" value="ECO:0007669"/>
    <property type="project" value="UniProtKB-ARBA"/>
</dbReference>
<organism evidence="16 17">
    <name type="scientific">Amblyomma americanum</name>
    <name type="common">Lone star tick</name>
    <dbReference type="NCBI Taxonomy" id="6943"/>
    <lineage>
        <taxon>Eukaryota</taxon>
        <taxon>Metazoa</taxon>
        <taxon>Ecdysozoa</taxon>
        <taxon>Arthropoda</taxon>
        <taxon>Chelicerata</taxon>
        <taxon>Arachnida</taxon>
        <taxon>Acari</taxon>
        <taxon>Parasitiformes</taxon>
        <taxon>Ixodida</taxon>
        <taxon>Ixodoidea</taxon>
        <taxon>Ixodidae</taxon>
        <taxon>Amblyomminae</taxon>
        <taxon>Amblyomma</taxon>
    </lineage>
</organism>
<evidence type="ECO:0000256" key="3">
    <source>
        <dbReference type="ARBA" id="ARBA00022679"/>
    </source>
</evidence>
<dbReference type="GO" id="GO:0032506">
    <property type="term" value="P:cytokinetic process"/>
    <property type="evidence" value="ECO:0007669"/>
    <property type="project" value="UniProtKB-ARBA"/>
</dbReference>
<dbReference type="PANTHER" id="PTHR24350">
    <property type="entry name" value="SERINE/THREONINE-PROTEIN KINASE IAL-RELATED"/>
    <property type="match status" value="1"/>
</dbReference>
<evidence type="ECO:0000313" key="17">
    <source>
        <dbReference type="Proteomes" id="UP001321473"/>
    </source>
</evidence>
<dbReference type="PROSITE" id="PS00108">
    <property type="entry name" value="PROTEIN_KINASE_ST"/>
    <property type="match status" value="1"/>
</dbReference>
<protein>
    <recommendedName>
        <fullName evidence="14">Aurora kinase</fullName>
        <ecNumber evidence="14">2.7.11.1</ecNumber>
    </recommendedName>
</protein>
<comment type="similarity">
    <text evidence="14">Belongs to the protein kinase superfamily. Ser/Thr protein kinase family. Aurora subfamily.</text>
</comment>
<dbReference type="GO" id="GO:0030496">
    <property type="term" value="C:midbody"/>
    <property type="evidence" value="ECO:0007669"/>
    <property type="project" value="UniProtKB-SubCell"/>
</dbReference>
<evidence type="ECO:0000313" key="16">
    <source>
        <dbReference type="EMBL" id="KAK8776402.1"/>
    </source>
</evidence>
<comment type="catalytic activity">
    <reaction evidence="8 14">
        <text>L-seryl-[protein] + ATP = O-phospho-L-seryl-[protein] + ADP + H(+)</text>
        <dbReference type="Rhea" id="RHEA:17989"/>
        <dbReference type="Rhea" id="RHEA-COMP:9863"/>
        <dbReference type="Rhea" id="RHEA-COMP:11604"/>
        <dbReference type="ChEBI" id="CHEBI:15378"/>
        <dbReference type="ChEBI" id="CHEBI:29999"/>
        <dbReference type="ChEBI" id="CHEBI:30616"/>
        <dbReference type="ChEBI" id="CHEBI:83421"/>
        <dbReference type="ChEBI" id="CHEBI:456216"/>
        <dbReference type="EC" id="2.7.11.1"/>
    </reaction>
</comment>
<dbReference type="PROSITE" id="PS00107">
    <property type="entry name" value="PROTEIN_KINASE_ATP"/>
    <property type="match status" value="1"/>
</dbReference>
<keyword evidence="4 10" id="KW-0547">Nucleotide-binding</keyword>
<dbReference type="FunFam" id="3.30.200.20:FF:000042">
    <property type="entry name" value="Aurora kinase A"/>
    <property type="match status" value="1"/>
</dbReference>
<sequence length="311" mass="36085">MIVRFEEKTEVHALFFSLIWAVIETDVLEVKTWCLQDFEIGRPLGKGQYGSVYLAREKKTKFVVALKRTFLRTASNTVMFKSKLAKYSMENQLRREIEIQSHLRHPNILCLYNWFHDETRIYLILEYAPQGELYHRLRLARRFTDQQAATYVYQLCQALKCCHSLKVIHRDIKPENLLLGLNGEIKLADFGWSVHAPTSRRVTLCGTPVYLPPEMVEQCAYDEKVDHWCLGILIYEFLVGKPPFNGDTMEKIGEEILRGQVQFPDHVGAEARDVIGKLLQRRAKDRISLDEVLAHPWVTKNADTTVVCMTL</sequence>
<feature type="binding site" evidence="10 12">
    <location>
        <position position="67"/>
    </location>
    <ligand>
        <name>ATP</name>
        <dbReference type="ChEBI" id="CHEBI:30616"/>
    </ligand>
</feature>
<dbReference type="GO" id="GO:0030261">
    <property type="term" value="P:chromosome condensation"/>
    <property type="evidence" value="ECO:0007669"/>
    <property type="project" value="UniProtKB-ARBA"/>
</dbReference>
<dbReference type="InterPro" id="IPR000719">
    <property type="entry name" value="Prot_kinase_dom"/>
</dbReference>
<keyword evidence="6 10" id="KW-0067">ATP-binding</keyword>
<evidence type="ECO:0000256" key="11">
    <source>
        <dbReference type="PIRSR" id="PIRSR630616-3"/>
    </source>
</evidence>
<feature type="binding site" evidence="10">
    <location>
        <begin position="126"/>
        <end position="128"/>
    </location>
    <ligand>
        <name>ATP</name>
        <dbReference type="ChEBI" id="CHEBI:30616"/>
    </ligand>
</feature>
<accession>A0AAQ4ENP6</accession>
<evidence type="ECO:0000256" key="1">
    <source>
        <dbReference type="ARBA" id="ARBA00004214"/>
    </source>
</evidence>
<dbReference type="Proteomes" id="UP001321473">
    <property type="component" value="Unassembled WGS sequence"/>
</dbReference>
<evidence type="ECO:0000256" key="2">
    <source>
        <dbReference type="ARBA" id="ARBA00022527"/>
    </source>
</evidence>
<proteinExistence type="inferred from homology"/>
<evidence type="ECO:0000256" key="7">
    <source>
        <dbReference type="ARBA" id="ARBA00047899"/>
    </source>
</evidence>
<dbReference type="EMBL" id="JARKHS020012988">
    <property type="protein sequence ID" value="KAK8776402.1"/>
    <property type="molecule type" value="Genomic_DNA"/>
</dbReference>
<dbReference type="InterPro" id="IPR011009">
    <property type="entry name" value="Kinase-like_dom_sf"/>
</dbReference>
<evidence type="ECO:0000256" key="12">
    <source>
        <dbReference type="PROSITE-ProRule" id="PRU10141"/>
    </source>
</evidence>
<dbReference type="CDD" id="cd14007">
    <property type="entry name" value="STKc_Aurora"/>
    <property type="match status" value="1"/>
</dbReference>
<dbReference type="SMART" id="SM00220">
    <property type="entry name" value="S_TKc"/>
    <property type="match status" value="1"/>
</dbReference>
<feature type="cross-link" description="Glycyl lysine isopeptide (Lys-Gly) (interchain with G-Cter in SUMO2)" evidence="11">
    <location>
        <position position="173"/>
    </location>
</feature>
<dbReference type="GO" id="GO:0004674">
    <property type="term" value="F:protein serine/threonine kinase activity"/>
    <property type="evidence" value="ECO:0007669"/>
    <property type="project" value="UniProtKB-KW"/>
</dbReference>
<keyword evidence="3 14" id="KW-0808">Transferase</keyword>
<evidence type="ECO:0000259" key="15">
    <source>
        <dbReference type="PROSITE" id="PS50011"/>
    </source>
</evidence>
<evidence type="ECO:0000256" key="5">
    <source>
        <dbReference type="ARBA" id="ARBA00022777"/>
    </source>
</evidence>
<dbReference type="GO" id="GO:0006325">
    <property type="term" value="P:chromatin organization"/>
    <property type="evidence" value="ECO:0007669"/>
    <property type="project" value="UniProtKB-ARBA"/>
</dbReference>
<evidence type="ECO:0000256" key="10">
    <source>
        <dbReference type="PIRSR" id="PIRSR630616-2"/>
    </source>
</evidence>
<feature type="binding site" evidence="10">
    <location>
        <begin position="175"/>
        <end position="176"/>
    </location>
    <ligand>
        <name>ATP</name>
        <dbReference type="ChEBI" id="CHEBI:30616"/>
    </ligand>
</feature>
<comment type="caution">
    <text evidence="16">The sequence shown here is derived from an EMBL/GenBank/DDBJ whole genome shotgun (WGS) entry which is preliminary data.</text>
</comment>
<dbReference type="FunFam" id="1.10.510.10:FF:000235">
    <property type="entry name" value="Serine/threonine-protein kinase ark1"/>
    <property type="match status" value="1"/>
</dbReference>
<dbReference type="InterPro" id="IPR008271">
    <property type="entry name" value="Ser/Thr_kinase_AS"/>
</dbReference>
<dbReference type="PROSITE" id="PS50011">
    <property type="entry name" value="PROTEIN_KINASE_DOM"/>
    <property type="match status" value="1"/>
</dbReference>
<comment type="catalytic activity">
    <reaction evidence="7 14">
        <text>L-threonyl-[protein] + ATP = O-phospho-L-threonyl-[protein] + ADP + H(+)</text>
        <dbReference type="Rhea" id="RHEA:46608"/>
        <dbReference type="Rhea" id="RHEA-COMP:11060"/>
        <dbReference type="Rhea" id="RHEA-COMP:11605"/>
        <dbReference type="ChEBI" id="CHEBI:15378"/>
        <dbReference type="ChEBI" id="CHEBI:30013"/>
        <dbReference type="ChEBI" id="CHEBI:30616"/>
        <dbReference type="ChEBI" id="CHEBI:61977"/>
        <dbReference type="ChEBI" id="CHEBI:456216"/>
        <dbReference type="EC" id="2.7.11.1"/>
    </reaction>
</comment>
<keyword evidence="17" id="KW-1185">Reference proteome</keyword>
<feature type="domain" description="Protein kinase" evidence="15">
    <location>
        <begin position="38"/>
        <end position="298"/>
    </location>
</feature>